<dbReference type="PROSITE" id="PS51257">
    <property type="entry name" value="PROKAR_LIPOPROTEIN"/>
    <property type="match status" value="1"/>
</dbReference>
<accession>A0A4R2NTM1</accession>
<feature type="domain" description="DUF3298" evidence="1">
    <location>
        <begin position="199"/>
        <end position="275"/>
    </location>
</feature>
<evidence type="ECO:0000259" key="1">
    <source>
        <dbReference type="Pfam" id="PF11738"/>
    </source>
</evidence>
<dbReference type="InterPro" id="IPR021729">
    <property type="entry name" value="DUF3298"/>
</dbReference>
<name>A0A4R2NTM1_9FLAO</name>
<dbReference type="Proteomes" id="UP000294564">
    <property type="component" value="Unassembled WGS sequence"/>
</dbReference>
<dbReference type="InterPro" id="IPR037126">
    <property type="entry name" value="PdaC/RsiV-like_sf"/>
</dbReference>
<proteinExistence type="predicted"/>
<dbReference type="AlphaFoldDB" id="A0A4R2NTM1"/>
<dbReference type="EMBL" id="SLXM01000004">
    <property type="protein sequence ID" value="TCP25192.1"/>
    <property type="molecule type" value="Genomic_DNA"/>
</dbReference>
<organism evidence="2 3">
    <name type="scientific">Tenacibaculum skagerrakense</name>
    <dbReference type="NCBI Taxonomy" id="186571"/>
    <lineage>
        <taxon>Bacteria</taxon>
        <taxon>Pseudomonadati</taxon>
        <taxon>Bacteroidota</taxon>
        <taxon>Flavobacteriia</taxon>
        <taxon>Flavobacteriales</taxon>
        <taxon>Flavobacteriaceae</taxon>
        <taxon>Tenacibaculum</taxon>
    </lineage>
</organism>
<keyword evidence="3" id="KW-1185">Reference proteome</keyword>
<comment type="caution">
    <text evidence="2">The sequence shown here is derived from an EMBL/GenBank/DDBJ whole genome shotgun (WGS) entry which is preliminary data.</text>
</comment>
<sequence>MKNTKIIFSILFGSAVIFSCKPNSEKKDEVNSVMHDSIVHDVDTPMMETDSLYLKGNELKVIPIKEVKDDALVVQKYLESRRFRKETETYIIDFCYPYLKEDVNPKFKLFNEYVKNDLLKLPEIERNIIESQELLCDTLNVKLTNEHRVADYKVFLQNEKELSVLFYLENHYTHTKSTYYTFKTVNFDMVNGKLLNFEDFFDTDDTQEALDIINMEISTSIRNGDMFYECFTVSKEDFENAKNDFVFKDNSIIFYFNDCVMCPAFVGTYEIEIPLERFKPILKKEIIEELGV</sequence>
<dbReference type="Pfam" id="PF11738">
    <property type="entry name" value="DUF3298"/>
    <property type="match status" value="1"/>
</dbReference>
<dbReference type="RefSeq" id="WP_132794575.1">
    <property type="nucleotide sequence ID" value="NZ_SLXM01000004.1"/>
</dbReference>
<dbReference type="Gene3D" id="3.30.565.40">
    <property type="entry name" value="Fervidobacterium nodosum Rt17-B1 like"/>
    <property type="match status" value="1"/>
</dbReference>
<reference evidence="2 3" key="1">
    <citation type="submission" date="2019-03" db="EMBL/GenBank/DDBJ databases">
        <title>Genomic Encyclopedia of Type Strains, Phase IV (KMG-IV): sequencing the most valuable type-strain genomes for metagenomic binning, comparative biology and taxonomic classification.</title>
        <authorList>
            <person name="Goeker M."/>
        </authorList>
    </citation>
    <scope>NUCLEOTIDE SEQUENCE [LARGE SCALE GENOMIC DNA]</scope>
    <source>
        <strain evidence="2 3">DSM 14836</strain>
    </source>
</reference>
<evidence type="ECO:0000313" key="3">
    <source>
        <dbReference type="Proteomes" id="UP000294564"/>
    </source>
</evidence>
<protein>
    <submittedName>
        <fullName evidence="2">Uncharacterized protein DUF3298</fullName>
    </submittedName>
</protein>
<evidence type="ECO:0000313" key="2">
    <source>
        <dbReference type="EMBL" id="TCP25192.1"/>
    </source>
</evidence>
<dbReference type="OrthoDB" id="1137644at2"/>
<gene>
    <name evidence="2" type="ORF">EV195_104225</name>
</gene>
<dbReference type="Gene3D" id="3.90.640.20">
    <property type="entry name" value="Heat-shock cognate protein, ATPase"/>
    <property type="match status" value="1"/>
</dbReference>